<organism evidence="3 4">
    <name type="scientific">Chrysophaeum taylorii</name>
    <dbReference type="NCBI Taxonomy" id="2483200"/>
    <lineage>
        <taxon>Eukaryota</taxon>
        <taxon>Sar</taxon>
        <taxon>Stramenopiles</taxon>
        <taxon>Ochrophyta</taxon>
        <taxon>Pelagophyceae</taxon>
        <taxon>Pelagomonadales</taxon>
        <taxon>Pelagomonadaceae</taxon>
        <taxon>Chrysophaeum</taxon>
    </lineage>
</organism>
<protein>
    <recommendedName>
        <fullName evidence="2">Exostosin GT47 domain-containing protein</fullName>
    </recommendedName>
</protein>
<comment type="caution">
    <text evidence="3">The sequence shown here is derived from an EMBL/GenBank/DDBJ whole genome shotgun (WGS) entry which is preliminary data.</text>
</comment>
<name>A0AAD7XNF4_9STRA</name>
<reference evidence="3" key="1">
    <citation type="submission" date="2023-01" db="EMBL/GenBank/DDBJ databases">
        <title>Metagenome sequencing of chrysophaentin producing Chrysophaeum taylorii.</title>
        <authorList>
            <person name="Davison J."/>
            <person name="Bewley C."/>
        </authorList>
    </citation>
    <scope>NUCLEOTIDE SEQUENCE</scope>
    <source>
        <strain evidence="3">NIES-1699</strain>
    </source>
</reference>
<dbReference type="EMBL" id="JAQMWT010000388">
    <property type="protein sequence ID" value="KAJ8602235.1"/>
    <property type="molecule type" value="Genomic_DNA"/>
</dbReference>
<proteinExistence type="inferred from homology"/>
<gene>
    <name evidence="3" type="ORF">CTAYLR_003683</name>
</gene>
<dbReference type="Proteomes" id="UP001230188">
    <property type="component" value="Unassembled WGS sequence"/>
</dbReference>
<evidence type="ECO:0000259" key="2">
    <source>
        <dbReference type="Pfam" id="PF03016"/>
    </source>
</evidence>
<keyword evidence="4" id="KW-1185">Reference proteome</keyword>
<sequence length="437" mass="51018">MVAGGESKPRMWPRVYVYDLPVFWDEERFTLRDMRPSVEKKRLRVQHDVEKRIFGHRCEGFDESKTSMFTVVEILLWRVLRSPLYYEPDPSLADLFFVPIWPRDKNEPGWLDVCSRDVNFHVEHHLKHFTEANAHRHFFVVAKGHTKPKLNCDAWWKKPRGLLQRAMRFAYSEDFSELSNKGGYGPLRFDDDYIANELAPDALEDGDVFFPHLVSIPYPSSVHAEKFDNAHFHRVHYHKRRIFTSFIGSDHTLGNASGKYAMARAKLMRDCLKRRETCSCFRTDHHMLQCGQLVEEYANATFCFQPGGDSPYRKGLYDALALGCIPVVFGLYETRVSPWHFWTGHRQNSMVVINETAYLRGEIDVFDHLLSISDTSIRKMQAIIAQNAHRLQYAYYDFPDDAVDIILRGAWHMAKLRDAIYHAQATRAGKPRPRHYS</sequence>
<accession>A0AAD7XNF4</accession>
<evidence type="ECO:0000256" key="1">
    <source>
        <dbReference type="ARBA" id="ARBA00010271"/>
    </source>
</evidence>
<evidence type="ECO:0000313" key="4">
    <source>
        <dbReference type="Proteomes" id="UP001230188"/>
    </source>
</evidence>
<dbReference type="Pfam" id="PF03016">
    <property type="entry name" value="Exostosin_GT47"/>
    <property type="match status" value="1"/>
</dbReference>
<evidence type="ECO:0000313" key="3">
    <source>
        <dbReference type="EMBL" id="KAJ8602235.1"/>
    </source>
</evidence>
<dbReference type="PANTHER" id="PTHR11062">
    <property type="entry name" value="EXOSTOSIN HEPARAN SULFATE GLYCOSYLTRANSFERASE -RELATED"/>
    <property type="match status" value="1"/>
</dbReference>
<dbReference type="InterPro" id="IPR040911">
    <property type="entry name" value="Exostosin_GT47"/>
</dbReference>
<comment type="similarity">
    <text evidence="1">Belongs to the glycosyltransferase 47 family.</text>
</comment>
<dbReference type="GO" id="GO:0016757">
    <property type="term" value="F:glycosyltransferase activity"/>
    <property type="evidence" value="ECO:0007669"/>
    <property type="project" value="InterPro"/>
</dbReference>
<dbReference type="AlphaFoldDB" id="A0AAD7XNF4"/>
<dbReference type="InterPro" id="IPR004263">
    <property type="entry name" value="Exostosin"/>
</dbReference>
<feature type="domain" description="Exostosin GT47" evidence="2">
    <location>
        <begin position="14"/>
        <end position="329"/>
    </location>
</feature>